<dbReference type="EMBL" id="CP108110">
    <property type="protein sequence ID" value="WUQ81802.1"/>
    <property type="molecule type" value="Genomic_DNA"/>
</dbReference>
<dbReference type="Proteomes" id="UP001432222">
    <property type="component" value="Chromosome"/>
</dbReference>
<evidence type="ECO:0000313" key="2">
    <source>
        <dbReference type="Proteomes" id="UP001432222"/>
    </source>
</evidence>
<evidence type="ECO:0000313" key="1">
    <source>
        <dbReference type="EMBL" id="WUQ81802.1"/>
    </source>
</evidence>
<dbReference type="InterPro" id="IPR027417">
    <property type="entry name" value="P-loop_NTPase"/>
</dbReference>
<organism evidence="1 2">
    <name type="scientific">Kitasatospora purpeofusca</name>
    <dbReference type="NCBI Taxonomy" id="67352"/>
    <lineage>
        <taxon>Bacteria</taxon>
        <taxon>Bacillati</taxon>
        <taxon>Actinomycetota</taxon>
        <taxon>Actinomycetes</taxon>
        <taxon>Kitasatosporales</taxon>
        <taxon>Streptomycetaceae</taxon>
        <taxon>Kitasatospora</taxon>
    </lineage>
</organism>
<proteinExistence type="predicted"/>
<keyword evidence="1" id="KW-0418">Kinase</keyword>
<dbReference type="PANTHER" id="PTHR37816">
    <property type="entry name" value="YALI0E33011P"/>
    <property type="match status" value="1"/>
</dbReference>
<dbReference type="InterPro" id="IPR052922">
    <property type="entry name" value="Cytidylate_Kinase-2"/>
</dbReference>
<dbReference type="GO" id="GO:0016301">
    <property type="term" value="F:kinase activity"/>
    <property type="evidence" value="ECO:0007669"/>
    <property type="project" value="UniProtKB-KW"/>
</dbReference>
<dbReference type="Gene3D" id="3.40.50.300">
    <property type="entry name" value="P-loop containing nucleotide triphosphate hydrolases"/>
    <property type="match status" value="1"/>
</dbReference>
<accession>A0ABZ1TS86</accession>
<reference evidence="1" key="1">
    <citation type="submission" date="2022-10" db="EMBL/GenBank/DDBJ databases">
        <title>The complete genomes of actinobacterial strains from the NBC collection.</title>
        <authorList>
            <person name="Joergensen T.S."/>
            <person name="Alvarez Arevalo M."/>
            <person name="Sterndorff E.B."/>
            <person name="Faurdal D."/>
            <person name="Vuksanovic O."/>
            <person name="Mourched A.-S."/>
            <person name="Charusanti P."/>
            <person name="Shaw S."/>
            <person name="Blin K."/>
            <person name="Weber T."/>
        </authorList>
    </citation>
    <scope>NUCLEOTIDE SEQUENCE</scope>
    <source>
        <strain evidence="1">NBC_00222</strain>
    </source>
</reference>
<sequence>MERVLVAGISGAGKTTMAARLAVLLDLPRYELDALHHGPGWAPRAEFRSDVEAFAATGRWVTEDQYTGKLGDLLPARADTCVWLDLPRRTVMQRVLRRSVARALSRRELWNGNRESFRGWLDPEHPIRWAWARHSAHRRRTLDRLAAHPGLTVVHLTSARAARAWLRTAGRPGPT</sequence>
<gene>
    <name evidence="1" type="ORF">OHA16_01725</name>
</gene>
<protein>
    <submittedName>
        <fullName evidence="1">Adenylate kinase</fullName>
    </submittedName>
</protein>
<name>A0ABZ1TS86_9ACTN</name>
<dbReference type="SUPFAM" id="SSF52540">
    <property type="entry name" value="P-loop containing nucleoside triphosphate hydrolases"/>
    <property type="match status" value="1"/>
</dbReference>
<dbReference type="PANTHER" id="PTHR37816:SF1">
    <property type="entry name" value="TOXIN"/>
    <property type="match status" value="1"/>
</dbReference>
<dbReference type="RefSeq" id="WP_328952877.1">
    <property type="nucleotide sequence ID" value="NZ_CP108110.1"/>
</dbReference>
<keyword evidence="2" id="KW-1185">Reference proteome</keyword>
<keyword evidence="1" id="KW-0808">Transferase</keyword>